<keyword evidence="3" id="KW-1185">Reference proteome</keyword>
<sequence length="123" mass="13904">MALWRGPSGAGGPRTPTSELHAKNSGRARGWILRVAQAPQQPTGPNRACTRCMKGCNIIDGFFFYFYLFIRGGIFFYYIGIIISEGGFFLLCWNNYFSLKNYSAFKRCSTKKSSKCIQSEIVF</sequence>
<dbReference type="EMBL" id="CM009753">
    <property type="protein sequence ID" value="PUZ53416.1"/>
    <property type="molecule type" value="Genomic_DNA"/>
</dbReference>
<gene>
    <name evidence="2" type="ORF">GQ55_5G051200</name>
</gene>
<dbReference type="AlphaFoldDB" id="A0A2T7DCV1"/>
<evidence type="ECO:0000313" key="2">
    <source>
        <dbReference type="EMBL" id="PUZ53416.1"/>
    </source>
</evidence>
<evidence type="ECO:0000313" key="3">
    <source>
        <dbReference type="Proteomes" id="UP000244336"/>
    </source>
</evidence>
<organism evidence="2 3">
    <name type="scientific">Panicum hallii var. hallii</name>
    <dbReference type="NCBI Taxonomy" id="1504633"/>
    <lineage>
        <taxon>Eukaryota</taxon>
        <taxon>Viridiplantae</taxon>
        <taxon>Streptophyta</taxon>
        <taxon>Embryophyta</taxon>
        <taxon>Tracheophyta</taxon>
        <taxon>Spermatophyta</taxon>
        <taxon>Magnoliopsida</taxon>
        <taxon>Liliopsida</taxon>
        <taxon>Poales</taxon>
        <taxon>Poaceae</taxon>
        <taxon>PACMAD clade</taxon>
        <taxon>Panicoideae</taxon>
        <taxon>Panicodae</taxon>
        <taxon>Paniceae</taxon>
        <taxon>Panicinae</taxon>
        <taxon>Panicum</taxon>
        <taxon>Panicum sect. Panicum</taxon>
    </lineage>
</organism>
<evidence type="ECO:0000256" key="1">
    <source>
        <dbReference type="SAM" id="MobiDB-lite"/>
    </source>
</evidence>
<dbReference type="Proteomes" id="UP000244336">
    <property type="component" value="Chromosome 5"/>
</dbReference>
<accession>A0A2T7DCV1</accession>
<protein>
    <submittedName>
        <fullName evidence="2">Uncharacterized protein</fullName>
    </submittedName>
</protein>
<feature type="region of interest" description="Disordered" evidence="1">
    <location>
        <begin position="1"/>
        <end position="22"/>
    </location>
</feature>
<dbReference type="Gramene" id="PUZ53416">
    <property type="protein sequence ID" value="PUZ53416"/>
    <property type="gene ID" value="GQ55_5G051200"/>
</dbReference>
<name>A0A2T7DCV1_9POAL</name>
<proteinExistence type="predicted"/>
<reference evidence="2 3" key="1">
    <citation type="submission" date="2018-04" db="EMBL/GenBank/DDBJ databases">
        <title>WGS assembly of Panicum hallii var. hallii HAL2.</title>
        <authorList>
            <person name="Lovell J."/>
            <person name="Jenkins J."/>
            <person name="Lowry D."/>
            <person name="Mamidi S."/>
            <person name="Sreedasyam A."/>
            <person name="Weng X."/>
            <person name="Barry K."/>
            <person name="Bonette J."/>
            <person name="Campitelli B."/>
            <person name="Daum C."/>
            <person name="Gordon S."/>
            <person name="Gould B."/>
            <person name="Lipzen A."/>
            <person name="MacQueen A."/>
            <person name="Palacio-Mejia J."/>
            <person name="Plott C."/>
            <person name="Shakirov E."/>
            <person name="Shu S."/>
            <person name="Yoshinaga Y."/>
            <person name="Zane M."/>
            <person name="Rokhsar D."/>
            <person name="Grimwood J."/>
            <person name="Schmutz J."/>
            <person name="Juenger T."/>
        </authorList>
    </citation>
    <scope>NUCLEOTIDE SEQUENCE [LARGE SCALE GENOMIC DNA]</scope>
    <source>
        <strain evidence="3">cv. HAL2</strain>
    </source>
</reference>